<name>B7K905_GLOC7</name>
<dbReference type="OrthoDB" id="583329at2"/>
<accession>B7K905</accession>
<reference evidence="2" key="1">
    <citation type="journal article" date="2011" name="MBio">
        <title>Novel metabolic attributes of the genus Cyanothece, comprising a group of unicellular nitrogen-fixing Cyanobacteria.</title>
        <authorList>
            <person name="Bandyopadhyay A."/>
            <person name="Elvitigala T."/>
            <person name="Welsh E."/>
            <person name="Stockel J."/>
            <person name="Liberton M."/>
            <person name="Min H."/>
            <person name="Sherman L.A."/>
            <person name="Pakrasi H.B."/>
        </authorList>
    </citation>
    <scope>NUCLEOTIDE SEQUENCE [LARGE SCALE GENOMIC DNA]</scope>
    <source>
        <strain evidence="2">PCC 7424</strain>
    </source>
</reference>
<evidence type="ECO:0000313" key="2">
    <source>
        <dbReference type="Proteomes" id="UP000002384"/>
    </source>
</evidence>
<protein>
    <submittedName>
        <fullName evidence="1">Uncharacterized protein</fullName>
    </submittedName>
</protein>
<dbReference type="eggNOG" id="ENOG5034C13">
    <property type="taxonomic scope" value="Bacteria"/>
</dbReference>
<evidence type="ECO:0000313" key="1">
    <source>
        <dbReference type="EMBL" id="ACK72774.1"/>
    </source>
</evidence>
<organism evidence="1 2">
    <name type="scientific">Gloeothece citriformis (strain PCC 7424)</name>
    <name type="common">Cyanothece sp. (strain PCC 7424)</name>
    <dbReference type="NCBI Taxonomy" id="65393"/>
    <lineage>
        <taxon>Bacteria</taxon>
        <taxon>Bacillati</taxon>
        <taxon>Cyanobacteriota</taxon>
        <taxon>Cyanophyceae</taxon>
        <taxon>Oscillatoriophycideae</taxon>
        <taxon>Chroococcales</taxon>
        <taxon>Aphanothecaceae</taxon>
        <taxon>Gloeothece</taxon>
        <taxon>Gloeothece citriformis</taxon>
    </lineage>
</organism>
<dbReference type="EMBL" id="CP001291">
    <property type="protein sequence ID" value="ACK72774.1"/>
    <property type="molecule type" value="Genomic_DNA"/>
</dbReference>
<dbReference type="STRING" id="65393.PCC7424_4410"/>
<proteinExistence type="predicted"/>
<dbReference type="AlphaFoldDB" id="B7K905"/>
<dbReference type="KEGG" id="cyc:PCC7424_4410"/>
<gene>
    <name evidence="1" type="ordered locus">PCC7424_4410</name>
</gene>
<sequence length="76" mass="8517">MDLINFIETKLNQYAQKIVSSGDKSDELAFGQISVYLSLRRVLKGQGTMQDLGMIDAINDTLQELGIIETGKTFYK</sequence>
<dbReference type="RefSeq" id="WP_015956358.1">
    <property type="nucleotide sequence ID" value="NC_011729.1"/>
</dbReference>
<keyword evidence="2" id="KW-1185">Reference proteome</keyword>
<dbReference type="HOGENOM" id="CLU_192246_1_0_3"/>
<dbReference type="Proteomes" id="UP000002384">
    <property type="component" value="Chromosome"/>
</dbReference>